<evidence type="ECO:0000313" key="2">
    <source>
        <dbReference type="Proteomes" id="UP001524473"/>
    </source>
</evidence>
<dbReference type="GeneID" id="90534057"/>
<gene>
    <name evidence="1" type="ORF">NE695_07315</name>
</gene>
<name>A0ABT1RYP5_9FIRM</name>
<comment type="caution">
    <text evidence="1">The sequence shown here is derived from an EMBL/GenBank/DDBJ whole genome shotgun (WGS) entry which is preliminary data.</text>
</comment>
<accession>A0ABT1RYP5</accession>
<keyword evidence="2" id="KW-1185">Reference proteome</keyword>
<protein>
    <submittedName>
        <fullName evidence="1">Uncharacterized protein</fullName>
    </submittedName>
</protein>
<dbReference type="Proteomes" id="UP001524473">
    <property type="component" value="Unassembled WGS sequence"/>
</dbReference>
<proteinExistence type="predicted"/>
<evidence type="ECO:0000313" key="1">
    <source>
        <dbReference type="EMBL" id="MCQ4839720.1"/>
    </source>
</evidence>
<reference evidence="1 2" key="1">
    <citation type="submission" date="2022-06" db="EMBL/GenBank/DDBJ databases">
        <title>Isolation of gut microbiota from human fecal samples.</title>
        <authorList>
            <person name="Pamer E.G."/>
            <person name="Barat B."/>
            <person name="Waligurski E."/>
            <person name="Medina S."/>
            <person name="Paddock L."/>
            <person name="Mostad J."/>
        </authorList>
    </citation>
    <scope>NUCLEOTIDE SEQUENCE [LARGE SCALE GENOMIC DNA]</scope>
    <source>
        <strain evidence="1 2">DFI.9.73</strain>
    </source>
</reference>
<dbReference type="EMBL" id="JANFZH010000013">
    <property type="protein sequence ID" value="MCQ4839720.1"/>
    <property type="molecule type" value="Genomic_DNA"/>
</dbReference>
<dbReference type="RefSeq" id="WP_154669687.1">
    <property type="nucleotide sequence ID" value="NZ_CABKVV010000009.1"/>
</dbReference>
<organism evidence="1 2">
    <name type="scientific">Neglectibacter timonensis</name>
    <dbReference type="NCBI Taxonomy" id="1776382"/>
    <lineage>
        <taxon>Bacteria</taxon>
        <taxon>Bacillati</taxon>
        <taxon>Bacillota</taxon>
        <taxon>Clostridia</taxon>
        <taxon>Eubacteriales</taxon>
        <taxon>Oscillospiraceae</taxon>
        <taxon>Neglectibacter</taxon>
    </lineage>
</organism>
<sequence length="54" mass="5925">MPSHQPPAAKISEQSEETFLIGFPLRGEGKQIPCGNLLDEVESFPLTPQRQSTS</sequence>